<dbReference type="EMBL" id="CP003221">
    <property type="protein sequence ID" value="EGJ49907.1"/>
    <property type="molecule type" value="Genomic_DNA"/>
</dbReference>
<evidence type="ECO:0000256" key="8">
    <source>
        <dbReference type="ARBA" id="ARBA00049348"/>
    </source>
</evidence>
<dbReference type="InterPro" id="IPR036388">
    <property type="entry name" value="WH-like_DNA-bd_sf"/>
</dbReference>
<evidence type="ECO:0000256" key="1">
    <source>
        <dbReference type="ARBA" id="ARBA00001286"/>
    </source>
</evidence>
<dbReference type="InterPro" id="IPR001497">
    <property type="entry name" value="MethylDNA_cys_MeTrfase_AS"/>
</dbReference>
<dbReference type="PANTHER" id="PTHR10815:SF13">
    <property type="entry name" value="METHYLATED-DNA--PROTEIN-CYSTEINE METHYLTRANSFERASE"/>
    <property type="match status" value="1"/>
</dbReference>
<dbReference type="Gene3D" id="1.10.10.10">
    <property type="entry name" value="Winged helix-like DNA-binding domain superfamily/Winged helix DNA-binding domain"/>
    <property type="match status" value="1"/>
</dbReference>
<dbReference type="EC" id="2.1.1.63" evidence="3"/>
<evidence type="ECO:0000259" key="9">
    <source>
        <dbReference type="Pfam" id="PF01035"/>
    </source>
</evidence>
<evidence type="ECO:0000256" key="7">
    <source>
        <dbReference type="ARBA" id="ARBA00023204"/>
    </source>
</evidence>
<protein>
    <recommendedName>
        <fullName evidence="3">methylated-DNA--[protein]-cysteine S-methyltransferase</fullName>
        <ecNumber evidence="3">2.1.1.63</ecNumber>
    </recommendedName>
</protein>
<dbReference type="Pfam" id="PF01035">
    <property type="entry name" value="DNA_binding_1"/>
    <property type="match status" value="1"/>
</dbReference>
<dbReference type="STRING" id="690850.Desaf_1571"/>
<dbReference type="InterPro" id="IPR036217">
    <property type="entry name" value="MethylDNA_cys_MeTrfase_DNAb"/>
</dbReference>
<dbReference type="eggNOG" id="COG0350">
    <property type="taxonomic scope" value="Bacteria"/>
</dbReference>
<dbReference type="GO" id="GO:0032259">
    <property type="term" value="P:methylation"/>
    <property type="evidence" value="ECO:0007669"/>
    <property type="project" value="UniProtKB-KW"/>
</dbReference>
<dbReference type="AlphaFoldDB" id="F3Z109"/>
<keyword evidence="5 10" id="KW-0808">Transferase</keyword>
<comment type="catalytic activity">
    <reaction evidence="8">
        <text>a 6-O-methyl-2'-deoxyguanosine in DNA + L-cysteinyl-[protein] = S-methyl-L-cysteinyl-[protein] + a 2'-deoxyguanosine in DNA</text>
        <dbReference type="Rhea" id="RHEA:24000"/>
        <dbReference type="Rhea" id="RHEA-COMP:10131"/>
        <dbReference type="Rhea" id="RHEA-COMP:10132"/>
        <dbReference type="Rhea" id="RHEA-COMP:11367"/>
        <dbReference type="Rhea" id="RHEA-COMP:11368"/>
        <dbReference type="ChEBI" id="CHEBI:29950"/>
        <dbReference type="ChEBI" id="CHEBI:82612"/>
        <dbReference type="ChEBI" id="CHEBI:85445"/>
        <dbReference type="ChEBI" id="CHEBI:85448"/>
        <dbReference type="EC" id="2.1.1.63"/>
    </reaction>
</comment>
<feature type="domain" description="Methylated-DNA-[protein]-cysteine S-methyltransferase DNA binding" evidence="9">
    <location>
        <begin position="75"/>
        <end position="155"/>
    </location>
</feature>
<dbReference type="InterPro" id="IPR014048">
    <property type="entry name" value="MethylDNA_cys_MeTrfase_DNA-bd"/>
</dbReference>
<dbReference type="GO" id="GO:0003908">
    <property type="term" value="F:methylated-DNA-[protein]-cysteine S-methyltransferase activity"/>
    <property type="evidence" value="ECO:0007669"/>
    <property type="project" value="UniProtKB-EC"/>
</dbReference>
<comment type="catalytic activity">
    <reaction evidence="1">
        <text>a 4-O-methyl-thymidine in DNA + L-cysteinyl-[protein] = a thymidine in DNA + S-methyl-L-cysteinyl-[protein]</text>
        <dbReference type="Rhea" id="RHEA:53428"/>
        <dbReference type="Rhea" id="RHEA-COMP:10131"/>
        <dbReference type="Rhea" id="RHEA-COMP:10132"/>
        <dbReference type="Rhea" id="RHEA-COMP:13555"/>
        <dbReference type="Rhea" id="RHEA-COMP:13556"/>
        <dbReference type="ChEBI" id="CHEBI:29950"/>
        <dbReference type="ChEBI" id="CHEBI:82612"/>
        <dbReference type="ChEBI" id="CHEBI:137386"/>
        <dbReference type="ChEBI" id="CHEBI:137387"/>
        <dbReference type="EC" id="2.1.1.63"/>
    </reaction>
</comment>
<keyword evidence="11" id="KW-1185">Reference proteome</keyword>
<dbReference type="RefSeq" id="WP_014259686.1">
    <property type="nucleotide sequence ID" value="NC_016629.1"/>
</dbReference>
<dbReference type="FunFam" id="1.10.10.10:FF:000214">
    <property type="entry name" value="Methylated-DNA--protein-cysteine methyltransferase"/>
    <property type="match status" value="1"/>
</dbReference>
<evidence type="ECO:0000256" key="3">
    <source>
        <dbReference type="ARBA" id="ARBA00011918"/>
    </source>
</evidence>
<proteinExistence type="inferred from homology"/>
<evidence type="ECO:0000256" key="5">
    <source>
        <dbReference type="ARBA" id="ARBA00022679"/>
    </source>
</evidence>
<dbReference type="Proteomes" id="UP000007844">
    <property type="component" value="Chromosome"/>
</dbReference>
<dbReference type="SUPFAM" id="SSF46767">
    <property type="entry name" value="Methylated DNA-protein cysteine methyltransferase, C-terminal domain"/>
    <property type="match status" value="1"/>
</dbReference>
<keyword evidence="7" id="KW-0234">DNA repair</keyword>
<dbReference type="HOGENOM" id="CLU_000445_52_2_7"/>
<comment type="similarity">
    <text evidence="2">Belongs to the MGMT family.</text>
</comment>
<dbReference type="CDD" id="cd06445">
    <property type="entry name" value="ATase"/>
    <property type="match status" value="1"/>
</dbReference>
<dbReference type="KEGG" id="daf:Desaf_1571"/>
<accession>F3Z109</accession>
<evidence type="ECO:0000313" key="10">
    <source>
        <dbReference type="EMBL" id="EGJ49907.1"/>
    </source>
</evidence>
<sequence>MSFEVIISKPLCLSLHWESNSIAAIGLDWAGPDAPSGPEPTSRHGRALAQALTRYLAGERVEWPELPLAMDGLTPFRREVSETLAKDVRHGQLTTYGQLASLVGRPGAARAVGRVMATNPWPLVVPCHRVIGAGGNLTGFGPGIAMKKFLLDLEQTSQSG</sequence>
<dbReference type="PANTHER" id="PTHR10815">
    <property type="entry name" value="METHYLATED-DNA--PROTEIN-CYSTEINE METHYLTRANSFERASE"/>
    <property type="match status" value="1"/>
</dbReference>
<evidence type="ECO:0000256" key="6">
    <source>
        <dbReference type="ARBA" id="ARBA00022763"/>
    </source>
</evidence>
<dbReference type="NCBIfam" id="TIGR00589">
    <property type="entry name" value="ogt"/>
    <property type="match status" value="1"/>
</dbReference>
<organism evidence="10 11">
    <name type="scientific">Desulfocurvibacter africanus subsp. africanus str. Walvis Bay</name>
    <dbReference type="NCBI Taxonomy" id="690850"/>
    <lineage>
        <taxon>Bacteria</taxon>
        <taxon>Pseudomonadati</taxon>
        <taxon>Thermodesulfobacteriota</taxon>
        <taxon>Desulfovibrionia</taxon>
        <taxon>Desulfovibrionales</taxon>
        <taxon>Desulfovibrionaceae</taxon>
        <taxon>Desulfocurvibacter</taxon>
    </lineage>
</organism>
<name>F3Z109_DESAF</name>
<keyword evidence="6" id="KW-0227">DNA damage</keyword>
<dbReference type="GO" id="GO:0006281">
    <property type="term" value="P:DNA repair"/>
    <property type="evidence" value="ECO:0007669"/>
    <property type="project" value="UniProtKB-KW"/>
</dbReference>
<reference evidence="10 11" key="1">
    <citation type="journal article" date="2011" name="J. Bacteriol.">
        <title>Genome sequence of the mercury-methylating and pleomorphic Desulfovibrio africanus Strain Walvis Bay.</title>
        <authorList>
            <person name="Brown S.D."/>
            <person name="Wall J.D."/>
            <person name="Kucken A.M."/>
            <person name="Gilmour C.C."/>
            <person name="Podar M."/>
            <person name="Brandt C.C."/>
            <person name="Teshima H."/>
            <person name="Detter J.C."/>
            <person name="Han C.S."/>
            <person name="Land M.L."/>
            <person name="Lucas S."/>
            <person name="Han J."/>
            <person name="Pennacchio L."/>
            <person name="Nolan M."/>
            <person name="Pitluck S."/>
            <person name="Woyke T."/>
            <person name="Goodwin L."/>
            <person name="Palumbo A.V."/>
            <person name="Elias D.A."/>
        </authorList>
    </citation>
    <scope>NUCLEOTIDE SEQUENCE [LARGE SCALE GENOMIC DNA]</scope>
    <source>
        <strain evidence="10 11">Walvis Bay</strain>
    </source>
</reference>
<keyword evidence="4 10" id="KW-0489">Methyltransferase</keyword>
<evidence type="ECO:0000256" key="2">
    <source>
        <dbReference type="ARBA" id="ARBA00008711"/>
    </source>
</evidence>
<gene>
    <name evidence="10" type="ORF">Desaf_1571</name>
</gene>
<evidence type="ECO:0000313" key="11">
    <source>
        <dbReference type="Proteomes" id="UP000007844"/>
    </source>
</evidence>
<dbReference type="PROSITE" id="PS00374">
    <property type="entry name" value="MGMT"/>
    <property type="match status" value="1"/>
</dbReference>
<evidence type="ECO:0000256" key="4">
    <source>
        <dbReference type="ARBA" id="ARBA00022603"/>
    </source>
</evidence>